<dbReference type="EMBL" id="JAEPCM010000654">
    <property type="protein sequence ID" value="MCG7948249.1"/>
    <property type="molecule type" value="Genomic_DNA"/>
</dbReference>
<dbReference type="PANTHER" id="PTHR37691:SF1">
    <property type="entry name" value="BLR3518 PROTEIN"/>
    <property type="match status" value="1"/>
</dbReference>
<keyword evidence="1" id="KW-0732">Signal</keyword>
<evidence type="ECO:0000313" key="3">
    <source>
        <dbReference type="Proteomes" id="UP000886667"/>
    </source>
</evidence>
<comment type="caution">
    <text evidence="2">The sequence shown here is derived from an EMBL/GenBank/DDBJ whole genome shotgun (WGS) entry which is preliminary data.</text>
</comment>
<dbReference type="Pfam" id="PF02635">
    <property type="entry name" value="DsrE"/>
    <property type="match status" value="1"/>
</dbReference>
<gene>
    <name evidence="2" type="ORF">JAZ07_18045</name>
</gene>
<feature type="signal peptide" evidence="1">
    <location>
        <begin position="1"/>
        <end position="19"/>
    </location>
</feature>
<dbReference type="InterPro" id="IPR027396">
    <property type="entry name" value="DsrEFH-like"/>
</dbReference>
<name>A0A9E4N687_9GAMM</name>
<reference evidence="2" key="1">
    <citation type="journal article" date="2021" name="Proc. Natl. Acad. Sci. U.S.A.">
        <title>Global biogeography of chemosynthetic symbionts reveals both localized and globally distributed symbiont groups. .</title>
        <authorList>
            <person name="Osvatic J.T."/>
            <person name="Wilkins L.G.E."/>
            <person name="Leibrecht L."/>
            <person name="Leray M."/>
            <person name="Zauner S."/>
            <person name="Polzin J."/>
            <person name="Camacho Y."/>
            <person name="Gros O."/>
            <person name="van Gils J.A."/>
            <person name="Eisen J.A."/>
            <person name="Petersen J.M."/>
            <person name="Yuen B."/>
        </authorList>
    </citation>
    <scope>NUCLEOTIDE SEQUENCE</scope>
    <source>
        <strain evidence="2">MAGclacostrist064TRANS</strain>
    </source>
</reference>
<dbReference type="AlphaFoldDB" id="A0A9E4N687"/>
<evidence type="ECO:0000313" key="2">
    <source>
        <dbReference type="EMBL" id="MCG7948249.1"/>
    </source>
</evidence>
<dbReference type="Proteomes" id="UP000886667">
    <property type="component" value="Unassembled WGS sequence"/>
</dbReference>
<protein>
    <submittedName>
        <fullName evidence="2">DsrE family protein</fullName>
    </submittedName>
</protein>
<proteinExistence type="predicted"/>
<feature type="chain" id="PRO_5038892832" evidence="1">
    <location>
        <begin position="20"/>
        <end position="169"/>
    </location>
</feature>
<dbReference type="Gene3D" id="3.40.1260.10">
    <property type="entry name" value="DsrEFH-like"/>
    <property type="match status" value="1"/>
</dbReference>
<dbReference type="InterPro" id="IPR003787">
    <property type="entry name" value="Sulphur_relay_DsrE/F-like"/>
</dbReference>
<evidence type="ECO:0000256" key="1">
    <source>
        <dbReference type="SAM" id="SignalP"/>
    </source>
</evidence>
<accession>A0A9E4N687</accession>
<dbReference type="PANTHER" id="PTHR37691">
    <property type="entry name" value="BLR3518 PROTEIN"/>
    <property type="match status" value="1"/>
</dbReference>
<dbReference type="SUPFAM" id="SSF75169">
    <property type="entry name" value="DsrEFH-like"/>
    <property type="match status" value="1"/>
</dbReference>
<sequence>MKRILFLIMTLLHPLVLTADDEATISQPNYDSPKVVYDFFLDEPEKMSAALFWIRSLMNPLTESPYDMAPEMMDIKVVIHGTEIVTLVKKNYDKYKDAVERMRYYAALGVEFKVCNLAANDYEYELNDFHEFVELVPSAFTELVHWQQHGYALIIPQVHIRRRSLEEIR</sequence>
<organism evidence="2 3">
    <name type="scientific">Candidatus Thiodiazotropha taylori</name>
    <dbReference type="NCBI Taxonomy" id="2792791"/>
    <lineage>
        <taxon>Bacteria</taxon>
        <taxon>Pseudomonadati</taxon>
        <taxon>Pseudomonadota</taxon>
        <taxon>Gammaproteobacteria</taxon>
        <taxon>Chromatiales</taxon>
        <taxon>Sedimenticolaceae</taxon>
        <taxon>Candidatus Thiodiazotropha</taxon>
    </lineage>
</organism>